<organism evidence="2 3">
    <name type="scientific">Pleomassaria siparia CBS 279.74</name>
    <dbReference type="NCBI Taxonomy" id="1314801"/>
    <lineage>
        <taxon>Eukaryota</taxon>
        <taxon>Fungi</taxon>
        <taxon>Dikarya</taxon>
        <taxon>Ascomycota</taxon>
        <taxon>Pezizomycotina</taxon>
        <taxon>Dothideomycetes</taxon>
        <taxon>Pleosporomycetidae</taxon>
        <taxon>Pleosporales</taxon>
        <taxon>Pleomassariaceae</taxon>
        <taxon>Pleomassaria</taxon>
    </lineage>
</organism>
<evidence type="ECO:0000313" key="2">
    <source>
        <dbReference type="EMBL" id="KAF2703758.1"/>
    </source>
</evidence>
<keyword evidence="3" id="KW-1185">Reference proteome</keyword>
<dbReference type="Proteomes" id="UP000799428">
    <property type="component" value="Unassembled WGS sequence"/>
</dbReference>
<proteinExistence type="predicted"/>
<gene>
    <name evidence="2" type="ORF">K504DRAFT_171005</name>
</gene>
<accession>A0A6G1JT86</accession>
<dbReference type="AlphaFoldDB" id="A0A6G1JT86"/>
<evidence type="ECO:0000313" key="3">
    <source>
        <dbReference type="Proteomes" id="UP000799428"/>
    </source>
</evidence>
<dbReference type="EMBL" id="MU005785">
    <property type="protein sequence ID" value="KAF2703758.1"/>
    <property type="molecule type" value="Genomic_DNA"/>
</dbReference>
<feature type="region of interest" description="Disordered" evidence="1">
    <location>
        <begin position="141"/>
        <end position="180"/>
    </location>
</feature>
<protein>
    <submittedName>
        <fullName evidence="2">Uncharacterized protein</fullName>
    </submittedName>
</protein>
<evidence type="ECO:0000256" key="1">
    <source>
        <dbReference type="SAM" id="MobiDB-lite"/>
    </source>
</evidence>
<sequence length="197" mass="21061">MLELLFAVFKSSAGGGGAVVARKVCGDDCCGSNYGCCAVKRKSGDETRRTWQVENSASIQVRSLEFHLLQATVKLVCVYVSAPIFPSSHFISFHFISSHLIARVLFVLRNAPGSSTSSSSPPDSQNSNSCRIPKWGKCQGPIPAGSNQTLPHTRRRGRASLGAFNPPPPPPPQVLHLIASDPRSNAFGSMPLLASSR</sequence>
<name>A0A6G1JT86_9PLEO</name>
<reference evidence="2" key="1">
    <citation type="journal article" date="2020" name="Stud. Mycol.">
        <title>101 Dothideomycetes genomes: a test case for predicting lifestyles and emergence of pathogens.</title>
        <authorList>
            <person name="Haridas S."/>
            <person name="Albert R."/>
            <person name="Binder M."/>
            <person name="Bloem J."/>
            <person name="Labutti K."/>
            <person name="Salamov A."/>
            <person name="Andreopoulos B."/>
            <person name="Baker S."/>
            <person name="Barry K."/>
            <person name="Bills G."/>
            <person name="Bluhm B."/>
            <person name="Cannon C."/>
            <person name="Castanera R."/>
            <person name="Culley D."/>
            <person name="Daum C."/>
            <person name="Ezra D."/>
            <person name="Gonzalez J."/>
            <person name="Henrissat B."/>
            <person name="Kuo A."/>
            <person name="Liang C."/>
            <person name="Lipzen A."/>
            <person name="Lutzoni F."/>
            <person name="Magnuson J."/>
            <person name="Mondo S."/>
            <person name="Nolan M."/>
            <person name="Ohm R."/>
            <person name="Pangilinan J."/>
            <person name="Park H.-J."/>
            <person name="Ramirez L."/>
            <person name="Alfaro M."/>
            <person name="Sun H."/>
            <person name="Tritt A."/>
            <person name="Yoshinaga Y."/>
            <person name="Zwiers L.-H."/>
            <person name="Turgeon B."/>
            <person name="Goodwin S."/>
            <person name="Spatafora J."/>
            <person name="Crous P."/>
            <person name="Grigoriev I."/>
        </authorList>
    </citation>
    <scope>NUCLEOTIDE SEQUENCE</scope>
    <source>
        <strain evidence="2">CBS 279.74</strain>
    </source>
</reference>